<keyword evidence="1" id="KW-0812">Transmembrane</keyword>
<keyword evidence="1" id="KW-0472">Membrane</keyword>
<evidence type="ECO:0000313" key="3">
    <source>
        <dbReference type="Proteomes" id="UP000009222"/>
    </source>
</evidence>
<gene>
    <name evidence="2" type="ordered locus">TREAZ_1605</name>
</gene>
<protein>
    <submittedName>
        <fullName evidence="2">Putative 4Fe-4S ferredoxin, iron-sulfur binding domain protein</fullName>
    </submittedName>
</protein>
<proteinExistence type="predicted"/>
<dbReference type="HOGENOM" id="CLU_2703728_0_0_12"/>
<dbReference type="STRING" id="545695.TREAZ_1605"/>
<dbReference type="AlphaFoldDB" id="F5YDE8"/>
<reference evidence="2 3" key="2">
    <citation type="journal article" date="2011" name="ISME J.">
        <title>RNA-seq reveals cooperative metabolic interactions between two termite-gut spirochete species in co-culture.</title>
        <authorList>
            <person name="Rosenthal A.Z."/>
            <person name="Matson E.G."/>
            <person name="Eldar A."/>
            <person name="Leadbetter J.R."/>
        </authorList>
    </citation>
    <scope>NUCLEOTIDE SEQUENCE [LARGE SCALE GENOMIC DNA]</scope>
    <source>
        <strain evidence="3">ATCC BAA-888 / DSM 13862 / ZAS-9</strain>
    </source>
</reference>
<dbReference type="EMBL" id="CP001841">
    <property type="protein sequence ID" value="AEF81328.1"/>
    <property type="molecule type" value="Genomic_DNA"/>
</dbReference>
<sequence length="73" mass="7893">MGTFLGLFIYTAPQGVYVLGNTILVFMEVATGLAFIFGILFTPRAWCTVCPMGFTTGNLRTLLERKGKNGKGA</sequence>
<keyword evidence="3" id="KW-1185">Reference proteome</keyword>
<evidence type="ECO:0000313" key="2">
    <source>
        <dbReference type="EMBL" id="AEF81328.1"/>
    </source>
</evidence>
<dbReference type="Proteomes" id="UP000009222">
    <property type="component" value="Chromosome"/>
</dbReference>
<accession>F5YDE8</accession>
<dbReference type="KEGG" id="taz:TREAZ_1605"/>
<feature type="transmembrane region" description="Helical" evidence="1">
    <location>
        <begin position="16"/>
        <end position="42"/>
    </location>
</feature>
<reference evidence="3" key="1">
    <citation type="submission" date="2009-12" db="EMBL/GenBank/DDBJ databases">
        <title>Complete sequence of Treponema azotonutricium strain ZAS-9.</title>
        <authorList>
            <person name="Tetu S.G."/>
            <person name="Matson E."/>
            <person name="Ren Q."/>
            <person name="Seshadri R."/>
            <person name="Elbourne L."/>
            <person name="Hassan K.A."/>
            <person name="Durkin A."/>
            <person name="Radune D."/>
            <person name="Mohamoud Y."/>
            <person name="Shay R."/>
            <person name="Jin S."/>
            <person name="Zhang X."/>
            <person name="Lucey K."/>
            <person name="Ballor N.R."/>
            <person name="Ottesen E."/>
            <person name="Rosenthal R."/>
            <person name="Allen A."/>
            <person name="Leadbetter J.R."/>
            <person name="Paulsen I.T."/>
        </authorList>
    </citation>
    <scope>NUCLEOTIDE SEQUENCE [LARGE SCALE GENOMIC DNA]</scope>
    <source>
        <strain evidence="3">ATCC BAA-888 / DSM 13862 / ZAS-9</strain>
    </source>
</reference>
<name>F5YDE8_LEAAZ</name>
<organism evidence="2 3">
    <name type="scientific">Leadbettera azotonutricia (strain ATCC BAA-888 / DSM 13862 / ZAS-9)</name>
    <name type="common">Treponema azotonutricium</name>
    <dbReference type="NCBI Taxonomy" id="545695"/>
    <lineage>
        <taxon>Bacteria</taxon>
        <taxon>Pseudomonadati</taxon>
        <taxon>Spirochaetota</taxon>
        <taxon>Spirochaetia</taxon>
        <taxon>Spirochaetales</taxon>
        <taxon>Breznakiellaceae</taxon>
        <taxon>Leadbettera</taxon>
    </lineage>
</organism>
<keyword evidence="1" id="KW-1133">Transmembrane helix</keyword>
<dbReference type="InParanoid" id="F5YDE8"/>
<evidence type="ECO:0000256" key="1">
    <source>
        <dbReference type="SAM" id="Phobius"/>
    </source>
</evidence>